<comment type="caution">
    <text evidence="1">The sequence shown here is derived from an EMBL/GenBank/DDBJ whole genome shotgun (WGS) entry which is preliminary data.</text>
</comment>
<evidence type="ECO:0000313" key="1">
    <source>
        <dbReference type="EMBL" id="KAI8012931.1"/>
    </source>
</evidence>
<reference evidence="1 2" key="1">
    <citation type="journal article" date="2022" name="Plant J.">
        <title>Chromosome-level genome of Camellia lanceoleosa provides a valuable resource for understanding genome evolution and self-incompatibility.</title>
        <authorList>
            <person name="Gong W."/>
            <person name="Xiao S."/>
            <person name="Wang L."/>
            <person name="Liao Z."/>
            <person name="Chang Y."/>
            <person name="Mo W."/>
            <person name="Hu G."/>
            <person name="Li W."/>
            <person name="Zhao G."/>
            <person name="Zhu H."/>
            <person name="Hu X."/>
            <person name="Ji K."/>
            <person name="Xiang X."/>
            <person name="Song Q."/>
            <person name="Yuan D."/>
            <person name="Jin S."/>
            <person name="Zhang L."/>
        </authorList>
    </citation>
    <scope>NUCLEOTIDE SEQUENCE [LARGE SCALE GENOMIC DNA]</scope>
    <source>
        <strain evidence="1">SQ_2022a</strain>
    </source>
</reference>
<evidence type="ECO:0000313" key="2">
    <source>
        <dbReference type="Proteomes" id="UP001060215"/>
    </source>
</evidence>
<dbReference type="Proteomes" id="UP001060215">
    <property type="component" value="Chromosome 4"/>
</dbReference>
<keyword evidence="2" id="KW-1185">Reference proteome</keyword>
<organism evidence="1 2">
    <name type="scientific">Camellia lanceoleosa</name>
    <dbReference type="NCBI Taxonomy" id="1840588"/>
    <lineage>
        <taxon>Eukaryota</taxon>
        <taxon>Viridiplantae</taxon>
        <taxon>Streptophyta</taxon>
        <taxon>Embryophyta</taxon>
        <taxon>Tracheophyta</taxon>
        <taxon>Spermatophyta</taxon>
        <taxon>Magnoliopsida</taxon>
        <taxon>eudicotyledons</taxon>
        <taxon>Gunneridae</taxon>
        <taxon>Pentapetalae</taxon>
        <taxon>asterids</taxon>
        <taxon>Ericales</taxon>
        <taxon>Theaceae</taxon>
        <taxon>Camellia</taxon>
    </lineage>
</organism>
<dbReference type="EMBL" id="CM045761">
    <property type="protein sequence ID" value="KAI8012931.1"/>
    <property type="molecule type" value="Genomic_DNA"/>
</dbReference>
<name>A0ACC0HIF2_9ERIC</name>
<accession>A0ACC0HIF2</accession>
<protein>
    <submittedName>
        <fullName evidence="1">Plasma membrane ATPase 3</fullName>
    </submittedName>
</protein>
<gene>
    <name evidence="1" type="ORF">LOK49_LG05G02413</name>
</gene>
<sequence length="319" mass="35725">MCRVALTSLGSGGLCIIQQNLSLAKRSIELQKWIQYISFPSLLRCVRNAFKTLQLVFLGIWSQLLRRFPLPNITWICPTAPSQPVSLFGGFPSTAWFDVSDLSENAQNDIEGLDASAAHVTRLLSTEPTGNRRLNNLSFQGEGFQRQVSATHNSLVSLDEHVRRTSTSNGQPIVFILTKGFPLVLVLAVEAAMLQLLYGYLAVAVLDLVQVRDLSKESMLLVVLRHRLTELGLSVIIGLCTNKSSNLPEDEKLHIFGVSTLEATAHDDFRKLASATYLQFIIRYAISGKAWDLVIEQRIAFTRKKDFEKEERELKWAHA</sequence>
<proteinExistence type="predicted"/>